<accession>A0AAE0YAX0</accession>
<dbReference type="EMBL" id="JAWDGP010006562">
    <property type="protein sequence ID" value="KAK3738898.1"/>
    <property type="molecule type" value="Genomic_DNA"/>
</dbReference>
<reference evidence="2" key="1">
    <citation type="journal article" date="2023" name="G3 (Bethesda)">
        <title>A reference genome for the long-term kleptoplast-retaining sea slug Elysia crispata morphotype clarki.</title>
        <authorList>
            <person name="Eastman K.E."/>
            <person name="Pendleton A.L."/>
            <person name="Shaikh M.A."/>
            <person name="Suttiyut T."/>
            <person name="Ogas R."/>
            <person name="Tomko P."/>
            <person name="Gavelis G."/>
            <person name="Widhalm J.R."/>
            <person name="Wisecaver J.H."/>
        </authorList>
    </citation>
    <scope>NUCLEOTIDE SEQUENCE</scope>
    <source>
        <strain evidence="2">ECLA1</strain>
    </source>
</reference>
<sequence length="201" mass="22982">MPYFEFEGRPDDDVYDDDIGDDIGDNIENDIYDDGDYFYDDGIDDGGIYGLPDAPLHNPGRAGEDIDDLRVRLKRTQLAQMKKNLVISFYNSIAIEYGLRIPEKIPYKQFKISKTGKTLYWSPEEGKWLNMMKQKGGGFLALSTLESRYRKAYNKSGADAIKNSMEVGYRSRMPKLSPEAQEGIRKEMDNLPKGRFKGRPP</sequence>
<dbReference type="AlphaFoldDB" id="A0AAE0YAX0"/>
<gene>
    <name evidence="2" type="ORF">RRG08_006466</name>
</gene>
<dbReference type="Proteomes" id="UP001283361">
    <property type="component" value="Unassembled WGS sequence"/>
</dbReference>
<evidence type="ECO:0000313" key="2">
    <source>
        <dbReference type="EMBL" id="KAK3738898.1"/>
    </source>
</evidence>
<name>A0AAE0YAX0_9GAST</name>
<keyword evidence="3" id="KW-1185">Reference proteome</keyword>
<evidence type="ECO:0000256" key="1">
    <source>
        <dbReference type="SAM" id="MobiDB-lite"/>
    </source>
</evidence>
<feature type="compositionally biased region" description="Basic and acidic residues" evidence="1">
    <location>
        <begin position="182"/>
        <end position="192"/>
    </location>
</feature>
<protein>
    <submittedName>
        <fullName evidence="2">Uncharacterized protein</fullName>
    </submittedName>
</protein>
<proteinExistence type="predicted"/>
<organism evidence="2 3">
    <name type="scientific">Elysia crispata</name>
    <name type="common">lettuce slug</name>
    <dbReference type="NCBI Taxonomy" id="231223"/>
    <lineage>
        <taxon>Eukaryota</taxon>
        <taxon>Metazoa</taxon>
        <taxon>Spiralia</taxon>
        <taxon>Lophotrochozoa</taxon>
        <taxon>Mollusca</taxon>
        <taxon>Gastropoda</taxon>
        <taxon>Heterobranchia</taxon>
        <taxon>Euthyneura</taxon>
        <taxon>Panpulmonata</taxon>
        <taxon>Sacoglossa</taxon>
        <taxon>Placobranchoidea</taxon>
        <taxon>Plakobranchidae</taxon>
        <taxon>Elysia</taxon>
    </lineage>
</organism>
<comment type="caution">
    <text evidence="2">The sequence shown here is derived from an EMBL/GenBank/DDBJ whole genome shotgun (WGS) entry which is preliminary data.</text>
</comment>
<evidence type="ECO:0000313" key="3">
    <source>
        <dbReference type="Proteomes" id="UP001283361"/>
    </source>
</evidence>
<feature type="region of interest" description="Disordered" evidence="1">
    <location>
        <begin position="171"/>
        <end position="201"/>
    </location>
</feature>